<dbReference type="Gene3D" id="3.40.50.10320">
    <property type="entry name" value="LmbE-like"/>
    <property type="match status" value="1"/>
</dbReference>
<evidence type="ECO:0000313" key="2">
    <source>
        <dbReference type="Proteomes" id="UP000249229"/>
    </source>
</evidence>
<dbReference type="PANTHER" id="PTHR12993:SF29">
    <property type="entry name" value="BLR3841 PROTEIN"/>
    <property type="match status" value="1"/>
</dbReference>
<sequence length="216" mass="24136">MRLRLGTPRAALVIAPHPDDEVIGAGKLIRVLRRRGARVAVVVVSDGAASHPGSRRWPRARLVAERQRETRRALRRLGVTAREIVFLGLPDGALSQVPGDCRRALRREIARRRPLDLLVGPAHDDHHPDHRAVAAAMAGGGTAARRLAYRIWPAWRERRGRSLRLPAGAATVGKRQLIRCYRTQCGAIRDDPGGFSIARHELDAFSHPIEWFEDRR</sequence>
<protein>
    <submittedName>
        <fullName evidence="1">PIG-L family deacetylase</fullName>
    </submittedName>
</protein>
<dbReference type="EMBL" id="QFQI01000009">
    <property type="protein sequence ID" value="PZQ59277.1"/>
    <property type="molecule type" value="Genomic_DNA"/>
</dbReference>
<name>A0A2W5QN34_9SPHN</name>
<dbReference type="InterPro" id="IPR003737">
    <property type="entry name" value="GlcNAc_PI_deacetylase-related"/>
</dbReference>
<comment type="caution">
    <text evidence="1">The sequence shown here is derived from an EMBL/GenBank/DDBJ whole genome shotgun (WGS) entry which is preliminary data.</text>
</comment>
<dbReference type="SUPFAM" id="SSF102588">
    <property type="entry name" value="LmbE-like"/>
    <property type="match status" value="1"/>
</dbReference>
<dbReference type="Proteomes" id="UP000249229">
    <property type="component" value="Unassembled WGS sequence"/>
</dbReference>
<reference evidence="1 2" key="1">
    <citation type="submission" date="2017-08" db="EMBL/GenBank/DDBJ databases">
        <title>Infants hospitalized years apart are colonized by the same room-sourced microbial strains.</title>
        <authorList>
            <person name="Brooks B."/>
            <person name="Olm M.R."/>
            <person name="Firek B.A."/>
            <person name="Baker R."/>
            <person name="Thomas B.C."/>
            <person name="Morowitz M.J."/>
            <person name="Banfield J.F."/>
        </authorList>
    </citation>
    <scope>NUCLEOTIDE SEQUENCE [LARGE SCALE GENOMIC DNA]</scope>
    <source>
        <strain evidence="1">S2_005_001_R1_22</strain>
    </source>
</reference>
<accession>A0A2W5QN34</accession>
<dbReference type="GO" id="GO:0016811">
    <property type="term" value="F:hydrolase activity, acting on carbon-nitrogen (but not peptide) bonds, in linear amides"/>
    <property type="evidence" value="ECO:0007669"/>
    <property type="project" value="TreeGrafter"/>
</dbReference>
<proteinExistence type="predicted"/>
<organism evidence="1 2">
    <name type="scientific">Sphingomonas taxi</name>
    <dbReference type="NCBI Taxonomy" id="1549858"/>
    <lineage>
        <taxon>Bacteria</taxon>
        <taxon>Pseudomonadati</taxon>
        <taxon>Pseudomonadota</taxon>
        <taxon>Alphaproteobacteria</taxon>
        <taxon>Sphingomonadales</taxon>
        <taxon>Sphingomonadaceae</taxon>
        <taxon>Sphingomonas</taxon>
    </lineage>
</organism>
<dbReference type="PANTHER" id="PTHR12993">
    <property type="entry name" value="N-ACETYLGLUCOSAMINYL-PHOSPHATIDYLINOSITOL DE-N-ACETYLASE-RELATED"/>
    <property type="match status" value="1"/>
</dbReference>
<dbReference type="AlphaFoldDB" id="A0A2W5QN34"/>
<gene>
    <name evidence="1" type="ORF">DI544_11495</name>
</gene>
<dbReference type="InterPro" id="IPR024078">
    <property type="entry name" value="LmbE-like_dom_sf"/>
</dbReference>
<dbReference type="Pfam" id="PF02585">
    <property type="entry name" value="PIG-L"/>
    <property type="match status" value="1"/>
</dbReference>
<evidence type="ECO:0000313" key="1">
    <source>
        <dbReference type="EMBL" id="PZQ59277.1"/>
    </source>
</evidence>